<dbReference type="GO" id="GO:0031146">
    <property type="term" value="P:SCF-dependent proteasomal ubiquitin-dependent protein catabolic process"/>
    <property type="evidence" value="ECO:0007669"/>
    <property type="project" value="TreeGrafter"/>
</dbReference>
<feature type="chain" id="PRO_5021858280" evidence="2">
    <location>
        <begin position="25"/>
        <end position="377"/>
    </location>
</feature>
<organism evidence="3 4">
    <name type="scientific">Rosistilla ulvae</name>
    <dbReference type="NCBI Taxonomy" id="1930277"/>
    <lineage>
        <taxon>Bacteria</taxon>
        <taxon>Pseudomonadati</taxon>
        <taxon>Planctomycetota</taxon>
        <taxon>Planctomycetia</taxon>
        <taxon>Pirellulales</taxon>
        <taxon>Pirellulaceae</taxon>
        <taxon>Rosistilla</taxon>
    </lineage>
</organism>
<accession>A0A517LY27</accession>
<feature type="signal peptide" evidence="2">
    <location>
        <begin position="1"/>
        <end position="24"/>
    </location>
</feature>
<dbReference type="Proteomes" id="UP000319557">
    <property type="component" value="Chromosome"/>
</dbReference>
<protein>
    <submittedName>
        <fullName evidence="3">Leucine Rich repeats (2 copies)</fullName>
    </submittedName>
</protein>
<proteinExistence type="predicted"/>
<dbReference type="PROSITE" id="PS51257">
    <property type="entry name" value="PROKAR_LIPOPROTEIN"/>
    <property type="match status" value="1"/>
</dbReference>
<dbReference type="SUPFAM" id="SSF52047">
    <property type="entry name" value="RNI-like"/>
    <property type="match status" value="1"/>
</dbReference>
<evidence type="ECO:0000313" key="3">
    <source>
        <dbReference type="EMBL" id="QDS87520.1"/>
    </source>
</evidence>
<dbReference type="PANTHER" id="PTHR13318">
    <property type="entry name" value="PARTNER OF PAIRED, ISOFORM B-RELATED"/>
    <property type="match status" value="1"/>
</dbReference>
<feature type="region of interest" description="Disordered" evidence="1">
    <location>
        <begin position="24"/>
        <end position="52"/>
    </location>
</feature>
<reference evidence="3 4" key="1">
    <citation type="submission" date="2019-02" db="EMBL/GenBank/DDBJ databases">
        <title>Deep-cultivation of Planctomycetes and their phenomic and genomic characterization uncovers novel biology.</title>
        <authorList>
            <person name="Wiegand S."/>
            <person name="Jogler M."/>
            <person name="Boedeker C."/>
            <person name="Pinto D."/>
            <person name="Vollmers J."/>
            <person name="Rivas-Marin E."/>
            <person name="Kohn T."/>
            <person name="Peeters S.H."/>
            <person name="Heuer A."/>
            <person name="Rast P."/>
            <person name="Oberbeckmann S."/>
            <person name="Bunk B."/>
            <person name="Jeske O."/>
            <person name="Meyerdierks A."/>
            <person name="Storesund J.E."/>
            <person name="Kallscheuer N."/>
            <person name="Luecker S."/>
            <person name="Lage O.M."/>
            <person name="Pohl T."/>
            <person name="Merkel B.J."/>
            <person name="Hornburger P."/>
            <person name="Mueller R.-W."/>
            <person name="Bruemmer F."/>
            <person name="Labrenz M."/>
            <person name="Spormann A.M."/>
            <person name="Op den Camp H."/>
            <person name="Overmann J."/>
            <person name="Amann R."/>
            <person name="Jetten M.S.M."/>
            <person name="Mascher T."/>
            <person name="Medema M.H."/>
            <person name="Devos D.P."/>
            <person name="Kaster A.-K."/>
            <person name="Ovreas L."/>
            <person name="Rohde M."/>
            <person name="Galperin M.Y."/>
            <person name="Jogler C."/>
        </authorList>
    </citation>
    <scope>NUCLEOTIDE SEQUENCE [LARGE SCALE GENOMIC DNA]</scope>
    <source>
        <strain evidence="3 4">EC9</strain>
    </source>
</reference>
<dbReference type="Gene3D" id="3.80.10.10">
    <property type="entry name" value="Ribonuclease Inhibitor"/>
    <property type="match status" value="3"/>
</dbReference>
<keyword evidence="2" id="KW-0732">Signal</keyword>
<dbReference type="AlphaFoldDB" id="A0A517LY27"/>
<feature type="compositionally biased region" description="Low complexity" evidence="1">
    <location>
        <begin position="28"/>
        <end position="42"/>
    </location>
</feature>
<evidence type="ECO:0000256" key="2">
    <source>
        <dbReference type="SAM" id="SignalP"/>
    </source>
</evidence>
<sequence length="377" mass="40557" precursor="true">MHRSIITSAFLLILALTGCSTKPAADSAGGEPDAAATAAAEPKPAPTPKDDPEAVAAIMNVTEKVRRDGDGLIIEVDYRGTSVADADLAPLTKLPRLRSVLLLGTPITGEALTTLAQIESLENLDLRDTAVDDSSLEHLVGHRRLKALRLSGKSGDCSVGDDGMAHVAQIPNLKVLALDFLWVSEDGLDALAPLQQLQEIYLAETTIGNEAIAKLAQFPQLKKVRLARNQIDASGLADMPKLTNLEELDLSECSQILDDAMPPLGELTKLKKLNLWRVNLTDAGIEPLNTLVNMEWLNLDNTRLTDAGMPYLSGMSKLLFLHLGSTLITDAGLDPLKNLKSLEDLKVTRTAVTQEGVDALKPSLPNTDIQLRYLGDQ</sequence>
<dbReference type="EMBL" id="CP036261">
    <property type="protein sequence ID" value="QDS87520.1"/>
    <property type="molecule type" value="Genomic_DNA"/>
</dbReference>
<dbReference type="RefSeq" id="WP_246106018.1">
    <property type="nucleotide sequence ID" value="NZ_CP036261.1"/>
</dbReference>
<keyword evidence="4" id="KW-1185">Reference proteome</keyword>
<gene>
    <name evidence="3" type="ORF">EC9_16990</name>
</gene>
<name>A0A517LY27_9BACT</name>
<evidence type="ECO:0000256" key="1">
    <source>
        <dbReference type="SAM" id="MobiDB-lite"/>
    </source>
</evidence>
<evidence type="ECO:0000313" key="4">
    <source>
        <dbReference type="Proteomes" id="UP000319557"/>
    </source>
</evidence>
<dbReference type="GO" id="GO:0019005">
    <property type="term" value="C:SCF ubiquitin ligase complex"/>
    <property type="evidence" value="ECO:0007669"/>
    <property type="project" value="TreeGrafter"/>
</dbReference>
<dbReference type="InterPro" id="IPR032675">
    <property type="entry name" value="LRR_dom_sf"/>
</dbReference>
<dbReference type="KEGG" id="ruv:EC9_16990"/>